<gene>
    <name evidence="4" type="ORF">HYH03_016230</name>
</gene>
<evidence type="ECO:0000256" key="2">
    <source>
        <dbReference type="SAM" id="MobiDB-lite"/>
    </source>
</evidence>
<feature type="compositionally biased region" description="Low complexity" evidence="2">
    <location>
        <begin position="248"/>
        <end position="269"/>
    </location>
</feature>
<organism evidence="4 5">
    <name type="scientific">Edaphochlamys debaryana</name>
    <dbReference type="NCBI Taxonomy" id="47281"/>
    <lineage>
        <taxon>Eukaryota</taxon>
        <taxon>Viridiplantae</taxon>
        <taxon>Chlorophyta</taxon>
        <taxon>core chlorophytes</taxon>
        <taxon>Chlorophyceae</taxon>
        <taxon>CS clade</taxon>
        <taxon>Chlamydomonadales</taxon>
        <taxon>Chlamydomonadales incertae sedis</taxon>
        <taxon>Edaphochlamys</taxon>
    </lineage>
</organism>
<comment type="similarity">
    <text evidence="1">Belongs to the PIH1 family.</text>
</comment>
<keyword evidence="5" id="KW-1185">Reference proteome</keyword>
<dbReference type="Proteomes" id="UP000612055">
    <property type="component" value="Unassembled WGS sequence"/>
</dbReference>
<comment type="caution">
    <text evidence="4">The sequence shown here is derived from an EMBL/GenBank/DDBJ whole genome shotgun (WGS) entry which is preliminary data.</text>
</comment>
<sequence>MSAAVGPASAPALPPPSVEYLRVFDLPPASALPEELRGKVLFTQVDFKHSTQPTTSTGKAREEPPHPPRGGDGASTSGRGGPTGSQVGTSGKPKGQSAGGFNFAAALEGALKGAGTSVSSRGDGKFEGGKDFAVSDAPGGNAKFVHLGPDALTGANAEATLRQLDELQAAAGRGSALAAGAGGTAGAGPAPSGGAASGDMSSLSRLLEEAVAPVRSRAQQTSGAAAAAGTALYDISEESGPGAGPPGSGSSSSAAGSTGALPAATAPTLREPAYSLRDLPPAAEEAGTPGGGCNAGGGKGSLEVAVVLPEVEGPGEVEVWLGGGELRLSVPGKYRLQLSLPCPVVDDTSGAKWSRAKRRLTLALTKR</sequence>
<dbReference type="CDD" id="cd00298">
    <property type="entry name" value="ACD_sHsps_p23-like"/>
    <property type="match status" value="1"/>
</dbReference>
<feature type="compositionally biased region" description="Gly residues" evidence="2">
    <location>
        <begin position="70"/>
        <end position="83"/>
    </location>
</feature>
<dbReference type="InterPro" id="IPR041442">
    <property type="entry name" value="PIH1D1/2/3_CS-like"/>
</dbReference>
<feature type="compositionally biased region" description="Gly residues" evidence="2">
    <location>
        <begin position="288"/>
        <end position="299"/>
    </location>
</feature>
<dbReference type="OrthoDB" id="547989at2759"/>
<accession>A0A835XHZ2</accession>
<feature type="compositionally biased region" description="Low complexity" evidence="2">
    <location>
        <begin position="187"/>
        <end position="198"/>
    </location>
</feature>
<feature type="region of interest" description="Disordered" evidence="2">
    <location>
        <begin position="47"/>
        <end position="100"/>
    </location>
</feature>
<evidence type="ECO:0000313" key="5">
    <source>
        <dbReference type="Proteomes" id="UP000612055"/>
    </source>
</evidence>
<dbReference type="EMBL" id="JAEHOE010000137">
    <property type="protein sequence ID" value="KAG2485027.1"/>
    <property type="molecule type" value="Genomic_DNA"/>
</dbReference>
<reference evidence="4" key="1">
    <citation type="journal article" date="2020" name="bioRxiv">
        <title>Comparative genomics of Chlamydomonas.</title>
        <authorList>
            <person name="Craig R.J."/>
            <person name="Hasan A.R."/>
            <person name="Ness R.W."/>
            <person name="Keightley P.D."/>
        </authorList>
    </citation>
    <scope>NUCLEOTIDE SEQUENCE</scope>
    <source>
        <strain evidence="4">CCAP 11/70</strain>
    </source>
</reference>
<evidence type="ECO:0000256" key="1">
    <source>
        <dbReference type="ARBA" id="ARBA00008511"/>
    </source>
</evidence>
<evidence type="ECO:0000259" key="3">
    <source>
        <dbReference type="Pfam" id="PF18201"/>
    </source>
</evidence>
<proteinExistence type="inferred from homology"/>
<feature type="region of interest" description="Disordered" evidence="2">
    <location>
        <begin position="178"/>
        <end position="201"/>
    </location>
</feature>
<feature type="region of interest" description="Disordered" evidence="2">
    <location>
        <begin position="236"/>
        <end position="299"/>
    </location>
</feature>
<protein>
    <recommendedName>
        <fullName evidence="3">PIH1D1/2/3 CS-like domain-containing protein</fullName>
    </recommendedName>
</protein>
<feature type="domain" description="PIH1D1/2/3 CS-like" evidence="3">
    <location>
        <begin position="302"/>
        <end position="364"/>
    </location>
</feature>
<evidence type="ECO:0000313" key="4">
    <source>
        <dbReference type="EMBL" id="KAG2485027.1"/>
    </source>
</evidence>
<dbReference type="Pfam" id="PF18201">
    <property type="entry name" value="PIH1_CS"/>
    <property type="match status" value="1"/>
</dbReference>
<name>A0A835XHZ2_9CHLO</name>
<dbReference type="AlphaFoldDB" id="A0A835XHZ2"/>